<comment type="caution">
    <text evidence="8">The sequence shown here is derived from an EMBL/GenBank/DDBJ whole genome shotgun (WGS) entry which is preliminary data.</text>
</comment>
<feature type="transmembrane region" description="Helical" evidence="7">
    <location>
        <begin position="27"/>
        <end position="48"/>
    </location>
</feature>
<organism evidence="8 9">
    <name type="scientific">Rhizophagus clarus</name>
    <dbReference type="NCBI Taxonomy" id="94130"/>
    <lineage>
        <taxon>Eukaryota</taxon>
        <taxon>Fungi</taxon>
        <taxon>Fungi incertae sedis</taxon>
        <taxon>Mucoromycota</taxon>
        <taxon>Glomeromycotina</taxon>
        <taxon>Glomeromycetes</taxon>
        <taxon>Glomerales</taxon>
        <taxon>Glomeraceae</taxon>
        <taxon>Rhizophagus</taxon>
    </lineage>
</organism>
<evidence type="ECO:0000256" key="5">
    <source>
        <dbReference type="ARBA" id="ARBA00023136"/>
    </source>
</evidence>
<protein>
    <recommendedName>
        <fullName evidence="10">Glycosyltransferase family 49 protein</fullName>
    </recommendedName>
</protein>
<keyword evidence="5 7" id="KW-0472">Membrane</keyword>
<keyword evidence="9" id="KW-1185">Reference proteome</keyword>
<sequence length="446" mass="52361">MLPIFSSTNSPRPTPKTFLSWLITTRLVRIIVISFITFSSIFSFTHLFRGLYFGKSKILRPISRTYDTNQISPLSEMSNLYRFSKMHSKASKLFTDSLYPYYYRAERTPESDDITVATFVSQQGFDDLIRLAETWQGPVSAVLHVPTETLDDKDPRIENILSTYNDLYKRNAILKQYVDIHLLTGPVSVSNVTILPRPTNFHLNIARFFARSEFVLFLDQDTWPTQRTRKILRKHKEILLQNDILVLPTFVFTELSTSHTSHDFPRSIEELTKLVKRKYMGLKDNGWSLNKGPTSYENWLKKKIYNVSDYEIHYQPNFVVRRGRDIPWCTERFDNFENSKAACLFQMYISGSELWVIPEAFLIEYHYNRHSYLLKPIESKWEKTIKDRMYTKFFREACIHYAKILDSMGEWNTQKANHVKQQCARIITNWGLGIIDGITFDGIIVL</sequence>
<evidence type="ECO:0000256" key="1">
    <source>
        <dbReference type="ARBA" id="ARBA00004606"/>
    </source>
</evidence>
<keyword evidence="3" id="KW-0735">Signal-anchor</keyword>
<dbReference type="Pfam" id="PF13896">
    <property type="entry name" value="Glyco_transf_49"/>
    <property type="match status" value="1"/>
</dbReference>
<name>A0A2Z6RZX6_9GLOM</name>
<dbReference type="GO" id="GO:0035269">
    <property type="term" value="P:protein O-linked glycosylation via mannose"/>
    <property type="evidence" value="ECO:0007669"/>
    <property type="project" value="TreeGrafter"/>
</dbReference>
<dbReference type="PANTHER" id="PTHR12270">
    <property type="entry name" value="GLYCOSYLTRANSFERASE-RELATED"/>
    <property type="match status" value="1"/>
</dbReference>
<keyword evidence="2 7" id="KW-0812">Transmembrane</keyword>
<keyword evidence="6" id="KW-0325">Glycoprotein</keyword>
<evidence type="ECO:0000256" key="4">
    <source>
        <dbReference type="ARBA" id="ARBA00022989"/>
    </source>
</evidence>
<dbReference type="Proteomes" id="UP000247702">
    <property type="component" value="Unassembled WGS sequence"/>
</dbReference>
<evidence type="ECO:0000256" key="6">
    <source>
        <dbReference type="ARBA" id="ARBA00023180"/>
    </source>
</evidence>
<evidence type="ECO:0000313" key="8">
    <source>
        <dbReference type="EMBL" id="GBC07831.1"/>
    </source>
</evidence>
<dbReference type="PANTHER" id="PTHR12270:SF25">
    <property type="entry name" value="GLYCOSYLTRANSFERASE-LIKE PROTEIN LARGE"/>
    <property type="match status" value="1"/>
</dbReference>
<evidence type="ECO:0000256" key="7">
    <source>
        <dbReference type="SAM" id="Phobius"/>
    </source>
</evidence>
<accession>A0A2Z6RZX6</accession>
<gene>
    <name evidence="8" type="ORF">RclHR1_07710015</name>
</gene>
<dbReference type="EMBL" id="BEXD01004172">
    <property type="protein sequence ID" value="GBC07831.1"/>
    <property type="molecule type" value="Genomic_DNA"/>
</dbReference>
<dbReference type="STRING" id="94130.A0A2Z6RZX6"/>
<keyword evidence="4 7" id="KW-1133">Transmembrane helix</keyword>
<dbReference type="InterPro" id="IPR051292">
    <property type="entry name" value="Xyl/GlcA_transferase"/>
</dbReference>
<dbReference type="GO" id="GO:0015020">
    <property type="term" value="F:glucuronosyltransferase activity"/>
    <property type="evidence" value="ECO:0007669"/>
    <property type="project" value="TreeGrafter"/>
</dbReference>
<comment type="subcellular location">
    <subcellularLocation>
        <location evidence="1">Membrane</location>
        <topology evidence="1">Single-pass type II membrane protein</topology>
    </subcellularLocation>
</comment>
<proteinExistence type="predicted"/>
<evidence type="ECO:0000256" key="3">
    <source>
        <dbReference type="ARBA" id="ARBA00022968"/>
    </source>
</evidence>
<dbReference type="AlphaFoldDB" id="A0A2Z6RZX6"/>
<evidence type="ECO:0000256" key="2">
    <source>
        <dbReference type="ARBA" id="ARBA00022692"/>
    </source>
</evidence>
<dbReference type="GO" id="GO:0042285">
    <property type="term" value="F:xylosyltransferase activity"/>
    <property type="evidence" value="ECO:0007669"/>
    <property type="project" value="TreeGrafter"/>
</dbReference>
<evidence type="ECO:0000313" key="9">
    <source>
        <dbReference type="Proteomes" id="UP000247702"/>
    </source>
</evidence>
<dbReference type="GO" id="GO:0016020">
    <property type="term" value="C:membrane"/>
    <property type="evidence" value="ECO:0007669"/>
    <property type="project" value="UniProtKB-SubCell"/>
</dbReference>
<reference evidence="8 9" key="1">
    <citation type="submission" date="2017-11" db="EMBL/GenBank/DDBJ databases">
        <title>The genome of Rhizophagus clarus HR1 reveals common genetic basis of auxotrophy among arbuscular mycorrhizal fungi.</title>
        <authorList>
            <person name="Kobayashi Y."/>
        </authorList>
    </citation>
    <scope>NUCLEOTIDE SEQUENCE [LARGE SCALE GENOMIC DNA]</scope>
    <source>
        <strain evidence="8 9">HR1</strain>
    </source>
</reference>
<evidence type="ECO:0008006" key="10">
    <source>
        <dbReference type="Google" id="ProtNLM"/>
    </source>
</evidence>